<evidence type="ECO:0000256" key="1">
    <source>
        <dbReference type="SAM" id="Coils"/>
    </source>
</evidence>
<keyword evidence="1" id="KW-0175">Coiled coil</keyword>
<reference evidence="2" key="1">
    <citation type="journal article" date="2020" name="Nat. Commun.">
        <title>Large-scale genome sequencing of mycorrhizal fungi provides insights into the early evolution of symbiotic traits.</title>
        <authorList>
            <person name="Miyauchi S."/>
            <person name="Kiss E."/>
            <person name="Kuo A."/>
            <person name="Drula E."/>
            <person name="Kohler A."/>
            <person name="Sanchez-Garcia M."/>
            <person name="Morin E."/>
            <person name="Andreopoulos B."/>
            <person name="Barry K.W."/>
            <person name="Bonito G."/>
            <person name="Buee M."/>
            <person name="Carver A."/>
            <person name="Chen C."/>
            <person name="Cichocki N."/>
            <person name="Clum A."/>
            <person name="Culley D."/>
            <person name="Crous P.W."/>
            <person name="Fauchery L."/>
            <person name="Girlanda M."/>
            <person name="Hayes R.D."/>
            <person name="Keri Z."/>
            <person name="LaButti K."/>
            <person name="Lipzen A."/>
            <person name="Lombard V."/>
            <person name="Magnuson J."/>
            <person name="Maillard F."/>
            <person name="Murat C."/>
            <person name="Nolan M."/>
            <person name="Ohm R.A."/>
            <person name="Pangilinan J."/>
            <person name="Pereira M.F."/>
            <person name="Perotto S."/>
            <person name="Peter M."/>
            <person name="Pfister S."/>
            <person name="Riley R."/>
            <person name="Sitrit Y."/>
            <person name="Stielow J.B."/>
            <person name="Szollosi G."/>
            <person name="Zifcakova L."/>
            <person name="Stursova M."/>
            <person name="Spatafora J.W."/>
            <person name="Tedersoo L."/>
            <person name="Vaario L.M."/>
            <person name="Yamada A."/>
            <person name="Yan M."/>
            <person name="Wang P."/>
            <person name="Xu J."/>
            <person name="Bruns T."/>
            <person name="Baldrian P."/>
            <person name="Vilgalys R."/>
            <person name="Dunand C."/>
            <person name="Henrissat B."/>
            <person name="Grigoriev I.V."/>
            <person name="Hibbett D."/>
            <person name="Nagy L.G."/>
            <person name="Martin F.M."/>
        </authorList>
    </citation>
    <scope>NUCLEOTIDE SEQUENCE</scope>
    <source>
        <strain evidence="2">UH-Tt-Lm1</strain>
    </source>
</reference>
<dbReference type="OrthoDB" id="3252516at2759"/>
<organism evidence="2 3">
    <name type="scientific">Thelephora terrestris</name>
    <dbReference type="NCBI Taxonomy" id="56493"/>
    <lineage>
        <taxon>Eukaryota</taxon>
        <taxon>Fungi</taxon>
        <taxon>Dikarya</taxon>
        <taxon>Basidiomycota</taxon>
        <taxon>Agaricomycotina</taxon>
        <taxon>Agaricomycetes</taxon>
        <taxon>Thelephorales</taxon>
        <taxon>Thelephoraceae</taxon>
        <taxon>Thelephora</taxon>
    </lineage>
</organism>
<evidence type="ECO:0000313" key="2">
    <source>
        <dbReference type="EMBL" id="KAF9784551.1"/>
    </source>
</evidence>
<feature type="coiled-coil region" evidence="1">
    <location>
        <begin position="90"/>
        <end position="117"/>
    </location>
</feature>
<comment type="caution">
    <text evidence="2">The sequence shown here is derived from an EMBL/GenBank/DDBJ whole genome shotgun (WGS) entry which is preliminary data.</text>
</comment>
<keyword evidence="3" id="KW-1185">Reference proteome</keyword>
<sequence length="174" mass="19870">MLRKRRPTASGTPGDNHAKKQRVVSCVKMLLDIAKESADWFPPLKAALGGVNALISHFEQFKDVKDKIQELLPELDRLKQNFSTATLDGDPEEKNRREELVRALEQIEEESKNLLSKNPSARFADKEEDSKVVAGHIERLRKAIVCYKISQQQSIYRQITHLTSSFDTLLKLQE</sequence>
<dbReference type="EMBL" id="WIUZ02000008">
    <property type="protein sequence ID" value="KAF9784551.1"/>
    <property type="molecule type" value="Genomic_DNA"/>
</dbReference>
<dbReference type="AlphaFoldDB" id="A0A9P6HCS3"/>
<name>A0A9P6HCS3_9AGAM</name>
<protein>
    <submittedName>
        <fullName evidence="2">Uncharacterized protein</fullName>
    </submittedName>
</protein>
<dbReference type="Proteomes" id="UP000736335">
    <property type="component" value="Unassembled WGS sequence"/>
</dbReference>
<gene>
    <name evidence="2" type="ORF">BJ322DRAFT_851794</name>
</gene>
<evidence type="ECO:0000313" key="3">
    <source>
        <dbReference type="Proteomes" id="UP000736335"/>
    </source>
</evidence>
<proteinExistence type="predicted"/>
<accession>A0A9P6HCS3</accession>
<reference evidence="2" key="2">
    <citation type="submission" date="2020-11" db="EMBL/GenBank/DDBJ databases">
        <authorList>
            <consortium name="DOE Joint Genome Institute"/>
            <person name="Kuo A."/>
            <person name="Miyauchi S."/>
            <person name="Kiss E."/>
            <person name="Drula E."/>
            <person name="Kohler A."/>
            <person name="Sanchez-Garcia M."/>
            <person name="Andreopoulos B."/>
            <person name="Barry K.W."/>
            <person name="Bonito G."/>
            <person name="Buee M."/>
            <person name="Carver A."/>
            <person name="Chen C."/>
            <person name="Cichocki N."/>
            <person name="Clum A."/>
            <person name="Culley D."/>
            <person name="Crous P.W."/>
            <person name="Fauchery L."/>
            <person name="Girlanda M."/>
            <person name="Hayes R."/>
            <person name="Keri Z."/>
            <person name="Labutti K."/>
            <person name="Lipzen A."/>
            <person name="Lombard V."/>
            <person name="Magnuson J."/>
            <person name="Maillard F."/>
            <person name="Morin E."/>
            <person name="Murat C."/>
            <person name="Nolan M."/>
            <person name="Ohm R."/>
            <person name="Pangilinan J."/>
            <person name="Pereira M."/>
            <person name="Perotto S."/>
            <person name="Peter M."/>
            <person name="Riley R."/>
            <person name="Sitrit Y."/>
            <person name="Stielow B."/>
            <person name="Szollosi G."/>
            <person name="Zifcakova L."/>
            <person name="Stursova M."/>
            <person name="Spatafora J.W."/>
            <person name="Tedersoo L."/>
            <person name="Vaario L.-M."/>
            <person name="Yamada A."/>
            <person name="Yan M."/>
            <person name="Wang P."/>
            <person name="Xu J."/>
            <person name="Bruns T."/>
            <person name="Baldrian P."/>
            <person name="Vilgalys R."/>
            <person name="Henrissat B."/>
            <person name="Grigoriev I.V."/>
            <person name="Hibbett D."/>
            <person name="Nagy L.G."/>
            <person name="Martin F.M."/>
        </authorList>
    </citation>
    <scope>NUCLEOTIDE SEQUENCE</scope>
    <source>
        <strain evidence="2">UH-Tt-Lm1</strain>
    </source>
</reference>